<gene>
    <name evidence="5" type="ORF">DWV29_13255</name>
</gene>
<dbReference type="Proteomes" id="UP000283880">
    <property type="component" value="Unassembled WGS sequence"/>
</dbReference>
<keyword evidence="2" id="KW-0479">Metal-binding</keyword>
<keyword evidence="3" id="KW-0456">Lyase</keyword>
<dbReference type="InterPro" id="IPR050251">
    <property type="entry name" value="HpcH-HpaI_aldolase"/>
</dbReference>
<dbReference type="AlphaFoldDB" id="A0A413FEW3"/>
<dbReference type="SUPFAM" id="SSF51621">
    <property type="entry name" value="Phosphoenolpyruvate/pyruvate domain"/>
    <property type="match status" value="1"/>
</dbReference>
<dbReference type="PANTHER" id="PTHR30502:SF0">
    <property type="entry name" value="PHOSPHOENOLPYRUVATE CARBOXYLASE FAMILY PROTEIN"/>
    <property type="match status" value="1"/>
</dbReference>
<evidence type="ECO:0000313" key="6">
    <source>
        <dbReference type="Proteomes" id="UP000283880"/>
    </source>
</evidence>
<comment type="similarity">
    <text evidence="1">Belongs to the HpcH/HpaI aldolase family.</text>
</comment>
<name>A0A413FEW3_9FIRM</name>
<reference evidence="5 6" key="1">
    <citation type="submission" date="2018-08" db="EMBL/GenBank/DDBJ databases">
        <title>A genome reference for cultivated species of the human gut microbiota.</title>
        <authorList>
            <person name="Zou Y."/>
            <person name="Xue W."/>
            <person name="Luo G."/>
        </authorList>
    </citation>
    <scope>NUCLEOTIDE SEQUENCE [LARGE SCALE GENOMIC DNA]</scope>
    <source>
        <strain evidence="5 6">AF04-15</strain>
    </source>
</reference>
<accession>A0A413FEW3</accession>
<dbReference type="PANTHER" id="PTHR30502">
    <property type="entry name" value="2-KETO-3-DEOXY-L-RHAMNONATE ALDOLASE"/>
    <property type="match status" value="1"/>
</dbReference>
<evidence type="ECO:0000256" key="2">
    <source>
        <dbReference type="ARBA" id="ARBA00022723"/>
    </source>
</evidence>
<dbReference type="Pfam" id="PF03328">
    <property type="entry name" value="HpcH_HpaI"/>
    <property type="match status" value="1"/>
</dbReference>
<dbReference type="Gene3D" id="3.20.20.60">
    <property type="entry name" value="Phosphoenolpyruvate-binding domains"/>
    <property type="match status" value="1"/>
</dbReference>
<evidence type="ECO:0000313" key="5">
    <source>
        <dbReference type="EMBL" id="RGX29023.1"/>
    </source>
</evidence>
<sequence length="266" mass="28707">MIARMRENRRGERVKTVKEKIRDREPVFGTMISEMACPNLARIFKAAGFAYMIVDCEHGYFDYSQLAAMVSVANGAGIGAVVRIPTIDRGVITKVLDMGADGLLVPMVNTADEARQIVSYAKYPPLGHRGASTQRAHTNYDPPKLEEYFEIANARTIILAQIETRQALDHVGEIAAVEGIDAVVIGPNDLSIDLGVPGDLGAPAMKEAQRIVAEAAARAGKASGMITSRTDVIRDCRDGGMTVLSCDSEVGMLLKMARKVMGELQA</sequence>
<protein>
    <recommendedName>
        <fullName evidence="4">HpcH/HpaI aldolase/citrate lyase domain-containing protein</fullName>
    </recommendedName>
</protein>
<evidence type="ECO:0000256" key="3">
    <source>
        <dbReference type="ARBA" id="ARBA00023239"/>
    </source>
</evidence>
<dbReference type="InterPro" id="IPR005000">
    <property type="entry name" value="Aldolase/citrate-lyase_domain"/>
</dbReference>
<dbReference type="OrthoDB" id="86160at2"/>
<dbReference type="GO" id="GO:0016832">
    <property type="term" value="F:aldehyde-lyase activity"/>
    <property type="evidence" value="ECO:0007669"/>
    <property type="project" value="TreeGrafter"/>
</dbReference>
<organism evidence="5 6">
    <name type="scientific">Enterocloster asparagiformis</name>
    <dbReference type="NCBI Taxonomy" id="333367"/>
    <lineage>
        <taxon>Bacteria</taxon>
        <taxon>Bacillati</taxon>
        <taxon>Bacillota</taxon>
        <taxon>Clostridia</taxon>
        <taxon>Lachnospirales</taxon>
        <taxon>Lachnospiraceae</taxon>
        <taxon>Enterocloster</taxon>
    </lineage>
</organism>
<comment type="caution">
    <text evidence="5">The sequence shown here is derived from an EMBL/GenBank/DDBJ whole genome shotgun (WGS) entry which is preliminary data.</text>
</comment>
<proteinExistence type="inferred from homology"/>
<dbReference type="InterPro" id="IPR040442">
    <property type="entry name" value="Pyrv_kinase-like_dom_sf"/>
</dbReference>
<dbReference type="InterPro" id="IPR015813">
    <property type="entry name" value="Pyrv/PenolPyrv_kinase-like_dom"/>
</dbReference>
<feature type="domain" description="HpcH/HpaI aldolase/citrate lyase" evidence="4">
    <location>
        <begin position="36"/>
        <end position="249"/>
    </location>
</feature>
<dbReference type="GO" id="GO:0046872">
    <property type="term" value="F:metal ion binding"/>
    <property type="evidence" value="ECO:0007669"/>
    <property type="project" value="UniProtKB-KW"/>
</dbReference>
<evidence type="ECO:0000259" key="4">
    <source>
        <dbReference type="Pfam" id="PF03328"/>
    </source>
</evidence>
<dbReference type="EMBL" id="QSBM01000009">
    <property type="protein sequence ID" value="RGX29023.1"/>
    <property type="molecule type" value="Genomic_DNA"/>
</dbReference>
<dbReference type="GO" id="GO:0005737">
    <property type="term" value="C:cytoplasm"/>
    <property type="evidence" value="ECO:0007669"/>
    <property type="project" value="TreeGrafter"/>
</dbReference>
<evidence type="ECO:0000256" key="1">
    <source>
        <dbReference type="ARBA" id="ARBA00005568"/>
    </source>
</evidence>